<evidence type="ECO:0000313" key="1">
    <source>
        <dbReference type="EMBL" id="JAS18523.1"/>
    </source>
</evidence>
<sequence>SPELCNYLPNDNDYFFSVVTLFFRANPPSSQNDVIYKTTFHQKDVKTGYKNTFDIIISNIVTSQILFSESYEIIVYTEDDLYICPLNVSLKNCGSTSMDLSRFSRIEERHIYGYIEKPDSCVSNQKIYTWQIWKFTQNFDELKNSPFFETSDSKVFVIK</sequence>
<organism evidence="1">
    <name type="scientific">Clastoptera arizonana</name>
    <name type="common">Arizona spittle bug</name>
    <dbReference type="NCBI Taxonomy" id="38151"/>
    <lineage>
        <taxon>Eukaryota</taxon>
        <taxon>Metazoa</taxon>
        <taxon>Ecdysozoa</taxon>
        <taxon>Arthropoda</taxon>
        <taxon>Hexapoda</taxon>
        <taxon>Insecta</taxon>
        <taxon>Pterygota</taxon>
        <taxon>Neoptera</taxon>
        <taxon>Paraneoptera</taxon>
        <taxon>Hemiptera</taxon>
        <taxon>Auchenorrhyncha</taxon>
        <taxon>Cercopoidea</taxon>
        <taxon>Clastopteridae</taxon>
        <taxon>Clastoptera</taxon>
    </lineage>
</organism>
<feature type="non-terminal residue" evidence="1">
    <location>
        <position position="1"/>
    </location>
</feature>
<feature type="non-terminal residue" evidence="1">
    <location>
        <position position="159"/>
    </location>
</feature>
<dbReference type="AlphaFoldDB" id="A0A1B6CZ29"/>
<reference evidence="1" key="1">
    <citation type="submission" date="2015-12" db="EMBL/GenBank/DDBJ databases">
        <title>De novo transcriptome assembly of four potential Pierce s Disease insect vectors from Arizona vineyards.</title>
        <authorList>
            <person name="Tassone E.E."/>
        </authorList>
    </citation>
    <scope>NUCLEOTIDE SEQUENCE</scope>
</reference>
<protein>
    <submittedName>
        <fullName evidence="1">Uncharacterized protein</fullName>
    </submittedName>
</protein>
<accession>A0A1B6CZ29</accession>
<name>A0A1B6CZ29_9HEMI</name>
<gene>
    <name evidence="1" type="ORF">g.2324</name>
</gene>
<proteinExistence type="predicted"/>
<dbReference type="EMBL" id="GEDC01018775">
    <property type="protein sequence ID" value="JAS18523.1"/>
    <property type="molecule type" value="Transcribed_RNA"/>
</dbReference>